<keyword evidence="1" id="KW-0812">Transmembrane</keyword>
<evidence type="ECO:0000313" key="2">
    <source>
        <dbReference type="EMBL" id="WIA14549.1"/>
    </source>
</evidence>
<proteinExistence type="predicted"/>
<keyword evidence="3" id="KW-1185">Reference proteome</keyword>
<reference evidence="2 3" key="1">
    <citation type="submission" date="2023-05" db="EMBL/GenBank/DDBJ databases">
        <title>A 100% complete, gapless, phased diploid assembly of the Scenedesmus obliquus UTEX 3031 genome.</title>
        <authorList>
            <person name="Biondi T.C."/>
            <person name="Hanschen E.R."/>
            <person name="Kwon T."/>
            <person name="Eng W."/>
            <person name="Kruse C.P.S."/>
            <person name="Koehler S.I."/>
            <person name="Kunde Y."/>
            <person name="Gleasner C.D."/>
            <person name="You Mak K.T."/>
            <person name="Polle J."/>
            <person name="Hovde B.T."/>
            <person name="Starkenburg S.R."/>
        </authorList>
    </citation>
    <scope>NUCLEOTIDE SEQUENCE [LARGE SCALE GENOMIC DNA]</scope>
    <source>
        <strain evidence="2 3">DOE0152z</strain>
    </source>
</reference>
<evidence type="ECO:0000313" key="3">
    <source>
        <dbReference type="Proteomes" id="UP001244341"/>
    </source>
</evidence>
<dbReference type="EMBL" id="CP126212">
    <property type="protein sequence ID" value="WIA14549.1"/>
    <property type="molecule type" value="Genomic_DNA"/>
</dbReference>
<name>A0ABY8TZJ4_TETOB</name>
<accession>A0ABY8TZJ4</accession>
<gene>
    <name evidence="2" type="ORF">OEZ85_003066</name>
</gene>
<sequence length="128" mass="14044">MQAALCRSQCHGAVLASSNQRVGRLRAGSIVRAGDDKGSKVVREYREDSGEMVVPGEQKKADNALYADQLPQALKPKENISKEMKQRLRQEYYGLGGSESKAMDSNYFLWIIVVISVLAVLSKLTGAI</sequence>
<keyword evidence="1" id="KW-0472">Membrane</keyword>
<organism evidence="2 3">
    <name type="scientific">Tetradesmus obliquus</name>
    <name type="common">Green alga</name>
    <name type="synonym">Acutodesmus obliquus</name>
    <dbReference type="NCBI Taxonomy" id="3088"/>
    <lineage>
        <taxon>Eukaryota</taxon>
        <taxon>Viridiplantae</taxon>
        <taxon>Chlorophyta</taxon>
        <taxon>core chlorophytes</taxon>
        <taxon>Chlorophyceae</taxon>
        <taxon>CS clade</taxon>
        <taxon>Sphaeropleales</taxon>
        <taxon>Scenedesmaceae</taxon>
        <taxon>Tetradesmus</taxon>
    </lineage>
</organism>
<evidence type="ECO:0000256" key="1">
    <source>
        <dbReference type="SAM" id="Phobius"/>
    </source>
</evidence>
<dbReference type="Proteomes" id="UP001244341">
    <property type="component" value="Chromosome 5b"/>
</dbReference>
<protein>
    <submittedName>
        <fullName evidence="2">Uncharacterized protein</fullName>
    </submittedName>
</protein>
<keyword evidence="1" id="KW-1133">Transmembrane helix</keyword>
<feature type="transmembrane region" description="Helical" evidence="1">
    <location>
        <begin position="107"/>
        <end position="126"/>
    </location>
</feature>